<reference evidence="10 11" key="1">
    <citation type="submission" date="2018-08" db="EMBL/GenBank/DDBJ databases">
        <title>Mucilaginibacter terrae sp. nov., isolated from manganese diggings.</title>
        <authorList>
            <person name="Huang Y."/>
            <person name="Zhou Z."/>
        </authorList>
    </citation>
    <scope>NUCLEOTIDE SEQUENCE [LARGE SCALE GENOMIC DNA]</scope>
    <source>
        <strain evidence="10 11">ZH6</strain>
    </source>
</reference>
<feature type="active site" description="Nucleophile" evidence="7">
    <location>
        <position position="26"/>
    </location>
</feature>
<evidence type="ECO:0000256" key="6">
    <source>
        <dbReference type="NCBIfam" id="TIGR01068"/>
    </source>
</evidence>
<dbReference type="GO" id="GO:0005829">
    <property type="term" value="C:cytosol"/>
    <property type="evidence" value="ECO:0007669"/>
    <property type="project" value="TreeGrafter"/>
</dbReference>
<keyword evidence="11" id="KW-1185">Reference proteome</keyword>
<evidence type="ECO:0000256" key="5">
    <source>
        <dbReference type="ARBA" id="ARBA00023284"/>
    </source>
</evidence>
<dbReference type="CDD" id="cd02947">
    <property type="entry name" value="TRX_family"/>
    <property type="match status" value="1"/>
</dbReference>
<accession>A0A3E2NR25</accession>
<keyword evidence="3" id="KW-0249">Electron transport</keyword>
<evidence type="ECO:0000313" key="10">
    <source>
        <dbReference type="EMBL" id="RFZ83433.1"/>
    </source>
</evidence>
<dbReference type="GO" id="GO:0045454">
    <property type="term" value="P:cell redox homeostasis"/>
    <property type="evidence" value="ECO:0007669"/>
    <property type="project" value="TreeGrafter"/>
</dbReference>
<comment type="caution">
    <text evidence="10">The sequence shown here is derived from an EMBL/GenBank/DDBJ whole genome shotgun (WGS) entry which is preliminary data.</text>
</comment>
<comment type="similarity">
    <text evidence="1">Belongs to the thioredoxin family.</text>
</comment>
<evidence type="ECO:0000256" key="7">
    <source>
        <dbReference type="PIRSR" id="PIRSR000077-1"/>
    </source>
</evidence>
<evidence type="ECO:0000256" key="1">
    <source>
        <dbReference type="ARBA" id="ARBA00008987"/>
    </source>
</evidence>
<dbReference type="OrthoDB" id="9790390at2"/>
<dbReference type="PROSITE" id="PS51352">
    <property type="entry name" value="THIOREDOXIN_2"/>
    <property type="match status" value="1"/>
</dbReference>
<feature type="site" description="Contributes to redox potential value" evidence="7">
    <location>
        <position position="24"/>
    </location>
</feature>
<dbReference type="PRINTS" id="PR00421">
    <property type="entry name" value="THIOREDOXIN"/>
</dbReference>
<evidence type="ECO:0000256" key="3">
    <source>
        <dbReference type="ARBA" id="ARBA00022982"/>
    </source>
</evidence>
<evidence type="ECO:0000256" key="2">
    <source>
        <dbReference type="ARBA" id="ARBA00022448"/>
    </source>
</evidence>
<dbReference type="PANTHER" id="PTHR45663:SF11">
    <property type="entry name" value="GEO12009P1"/>
    <property type="match status" value="1"/>
</dbReference>
<organism evidence="10 11">
    <name type="scientific">Mucilaginibacter terrenus</name>
    <dbReference type="NCBI Taxonomy" id="2482727"/>
    <lineage>
        <taxon>Bacteria</taxon>
        <taxon>Pseudomonadati</taxon>
        <taxon>Bacteroidota</taxon>
        <taxon>Sphingobacteriia</taxon>
        <taxon>Sphingobacteriales</taxon>
        <taxon>Sphingobacteriaceae</taxon>
        <taxon>Mucilaginibacter</taxon>
    </lineage>
</organism>
<evidence type="ECO:0000256" key="8">
    <source>
        <dbReference type="PIRSR" id="PIRSR000077-4"/>
    </source>
</evidence>
<dbReference type="PROSITE" id="PS00194">
    <property type="entry name" value="THIOREDOXIN_1"/>
    <property type="match status" value="1"/>
</dbReference>
<feature type="domain" description="Thioredoxin" evidence="9">
    <location>
        <begin position="1"/>
        <end position="98"/>
    </location>
</feature>
<evidence type="ECO:0000259" key="9">
    <source>
        <dbReference type="PROSITE" id="PS51352"/>
    </source>
</evidence>
<feature type="disulfide bond" description="Redox-active" evidence="8">
    <location>
        <begin position="23"/>
        <end position="26"/>
    </location>
</feature>
<dbReference type="SUPFAM" id="SSF52833">
    <property type="entry name" value="Thioredoxin-like"/>
    <property type="match status" value="1"/>
</dbReference>
<dbReference type="Pfam" id="PF00085">
    <property type="entry name" value="Thioredoxin"/>
    <property type="match status" value="1"/>
</dbReference>
<feature type="site" description="Deprotonates C-terminal active site Cys" evidence="7">
    <location>
        <position position="17"/>
    </location>
</feature>
<dbReference type="InterPro" id="IPR036249">
    <property type="entry name" value="Thioredoxin-like_sf"/>
</dbReference>
<dbReference type="PIRSF" id="PIRSF000077">
    <property type="entry name" value="Thioredoxin"/>
    <property type="match status" value="1"/>
</dbReference>
<dbReference type="Proteomes" id="UP000260823">
    <property type="component" value="Unassembled WGS sequence"/>
</dbReference>
<keyword evidence="2" id="KW-0813">Transport</keyword>
<dbReference type="Gene3D" id="3.40.30.10">
    <property type="entry name" value="Glutaredoxin"/>
    <property type="match status" value="1"/>
</dbReference>
<dbReference type="InterPro" id="IPR005746">
    <property type="entry name" value="Thioredoxin"/>
</dbReference>
<protein>
    <recommendedName>
        <fullName evidence="6">Thioredoxin</fullName>
    </recommendedName>
</protein>
<dbReference type="RefSeq" id="WP_117383901.1">
    <property type="nucleotide sequence ID" value="NZ_QWDE01000002.1"/>
</dbReference>
<dbReference type="GO" id="GO:0015035">
    <property type="term" value="F:protein-disulfide reductase activity"/>
    <property type="evidence" value="ECO:0007669"/>
    <property type="project" value="UniProtKB-UniRule"/>
</dbReference>
<evidence type="ECO:0000256" key="4">
    <source>
        <dbReference type="ARBA" id="ARBA00023157"/>
    </source>
</evidence>
<dbReference type="AlphaFoldDB" id="A0A3E2NR25"/>
<dbReference type="NCBIfam" id="TIGR01068">
    <property type="entry name" value="thioredoxin"/>
    <property type="match status" value="1"/>
</dbReference>
<sequence length="98" mass="10886">MANFKDIIASEKPVLVDFSAEWCGPCKMMPPILKQVKDALGDKVTIIKIDIDKNPSAASAYNVQSVPTLMVFQNGQSKWRQSGVMQASQLQQVLNQYI</sequence>
<gene>
    <name evidence="10" type="primary">trxA</name>
    <name evidence="10" type="ORF">DYU05_14975</name>
</gene>
<evidence type="ECO:0000313" key="11">
    <source>
        <dbReference type="Proteomes" id="UP000260823"/>
    </source>
</evidence>
<dbReference type="FunFam" id="3.40.30.10:FF:000001">
    <property type="entry name" value="Thioredoxin"/>
    <property type="match status" value="1"/>
</dbReference>
<dbReference type="InterPro" id="IPR013766">
    <property type="entry name" value="Thioredoxin_domain"/>
</dbReference>
<dbReference type="EMBL" id="QWDE01000002">
    <property type="protein sequence ID" value="RFZ83433.1"/>
    <property type="molecule type" value="Genomic_DNA"/>
</dbReference>
<dbReference type="PANTHER" id="PTHR45663">
    <property type="entry name" value="GEO12009P1"/>
    <property type="match status" value="1"/>
</dbReference>
<keyword evidence="4 8" id="KW-1015">Disulfide bond</keyword>
<feature type="active site" description="Nucleophile" evidence="7">
    <location>
        <position position="23"/>
    </location>
</feature>
<dbReference type="InterPro" id="IPR017937">
    <property type="entry name" value="Thioredoxin_CS"/>
</dbReference>
<proteinExistence type="inferred from homology"/>
<keyword evidence="5 8" id="KW-0676">Redox-active center</keyword>
<feature type="site" description="Contributes to redox potential value" evidence="7">
    <location>
        <position position="25"/>
    </location>
</feature>
<name>A0A3E2NR25_9SPHI</name>